<dbReference type="Proteomes" id="UP000887013">
    <property type="component" value="Unassembled WGS sequence"/>
</dbReference>
<evidence type="ECO:0000313" key="2">
    <source>
        <dbReference type="Proteomes" id="UP000887013"/>
    </source>
</evidence>
<protein>
    <submittedName>
        <fullName evidence="1">Uncharacterized protein</fullName>
    </submittedName>
</protein>
<dbReference type="AlphaFoldDB" id="A0A8X6PP51"/>
<sequence length="83" mass="9071">APCALASTNSHLCQNRALEKICFELASSLPVGRRLSAISVRDFEKSCCLSTEFISCAISESLCSYQLLQTGKTGNPLNFPENW</sequence>
<gene>
    <name evidence="1" type="ORF">NPIL_114531</name>
</gene>
<comment type="caution">
    <text evidence="1">The sequence shown here is derived from an EMBL/GenBank/DDBJ whole genome shotgun (WGS) entry which is preliminary data.</text>
</comment>
<name>A0A8X6PP51_NEPPI</name>
<feature type="non-terminal residue" evidence="1">
    <location>
        <position position="1"/>
    </location>
</feature>
<accession>A0A8X6PP51</accession>
<keyword evidence="2" id="KW-1185">Reference proteome</keyword>
<evidence type="ECO:0000313" key="1">
    <source>
        <dbReference type="EMBL" id="GFT81325.1"/>
    </source>
</evidence>
<organism evidence="1 2">
    <name type="scientific">Nephila pilipes</name>
    <name type="common">Giant wood spider</name>
    <name type="synonym">Nephila maculata</name>
    <dbReference type="NCBI Taxonomy" id="299642"/>
    <lineage>
        <taxon>Eukaryota</taxon>
        <taxon>Metazoa</taxon>
        <taxon>Ecdysozoa</taxon>
        <taxon>Arthropoda</taxon>
        <taxon>Chelicerata</taxon>
        <taxon>Arachnida</taxon>
        <taxon>Araneae</taxon>
        <taxon>Araneomorphae</taxon>
        <taxon>Entelegynae</taxon>
        <taxon>Araneoidea</taxon>
        <taxon>Nephilidae</taxon>
        <taxon>Nephila</taxon>
    </lineage>
</organism>
<reference evidence="1" key="1">
    <citation type="submission" date="2020-08" db="EMBL/GenBank/DDBJ databases">
        <title>Multicomponent nature underlies the extraordinary mechanical properties of spider dragline silk.</title>
        <authorList>
            <person name="Kono N."/>
            <person name="Nakamura H."/>
            <person name="Mori M."/>
            <person name="Yoshida Y."/>
            <person name="Ohtoshi R."/>
            <person name="Malay A.D."/>
            <person name="Moran D.A.P."/>
            <person name="Tomita M."/>
            <person name="Numata K."/>
            <person name="Arakawa K."/>
        </authorList>
    </citation>
    <scope>NUCLEOTIDE SEQUENCE</scope>
</reference>
<proteinExistence type="predicted"/>
<dbReference type="EMBL" id="BMAW01118746">
    <property type="protein sequence ID" value="GFT81325.1"/>
    <property type="molecule type" value="Genomic_DNA"/>
</dbReference>